<evidence type="ECO:0000313" key="2">
    <source>
        <dbReference type="EMBL" id="CJA56702.1"/>
    </source>
</evidence>
<evidence type="ECO:0000313" key="5">
    <source>
        <dbReference type="EMBL" id="VOG83295.1"/>
    </source>
</evidence>
<dbReference type="RefSeq" id="WP_000438875.1">
    <property type="nucleotide sequence ID" value="NZ_CABFMK010000061.1"/>
</dbReference>
<dbReference type="AlphaFoldDB" id="A0A098APD5"/>
<proteinExistence type="predicted"/>
<name>A0A098APD5_STREE</name>
<evidence type="ECO:0000313" key="10">
    <source>
        <dbReference type="Proteomes" id="UP000311381"/>
    </source>
</evidence>
<evidence type="ECO:0000313" key="3">
    <source>
        <dbReference type="EMBL" id="SUN83466.1"/>
    </source>
</evidence>
<dbReference type="EMBL" id="CAAULE010000014">
    <property type="protein sequence ID" value="VOG83295.1"/>
    <property type="molecule type" value="Genomic_DNA"/>
</dbReference>
<reference evidence="2 7" key="3">
    <citation type="submission" date="2015-03" db="EMBL/GenBank/DDBJ databases">
        <authorList>
            <consortium name="Pathogen Informatics"/>
            <person name="Murphy D."/>
        </authorList>
    </citation>
    <scope>NUCLEOTIDE SEQUENCE [LARGE SCALE GENOMIC DNA]</scope>
    <source>
        <strain evidence="2 7">SMRU1873</strain>
    </source>
</reference>
<dbReference type="EMBL" id="CKTV01000041">
    <property type="protein sequence ID" value="CJA56702.1"/>
    <property type="molecule type" value="Genomic_DNA"/>
</dbReference>
<dbReference type="Proteomes" id="UP000043005">
    <property type="component" value="Unassembled WGS sequence"/>
</dbReference>
<gene>
    <name evidence="2" type="ORF">ERS021383_01925</name>
    <name evidence="3" type="ORF">NCTC13734_00090</name>
    <name evidence="4" type="ORF">SAMEA2627268_01725</name>
    <name evidence="5" type="ORF">SAMEA2696453_01600</name>
    <name evidence="6" type="ORF">SAMEA4038883_01669</name>
</gene>
<dbReference type="Proteomes" id="UP000310997">
    <property type="component" value="Unassembled WGS sequence"/>
</dbReference>
<evidence type="ECO:0000313" key="7">
    <source>
        <dbReference type="Proteomes" id="UP000043005"/>
    </source>
</evidence>
<dbReference type="EMBL" id="LK020699">
    <property type="protein sequence ID" value="CDQ30437.1"/>
    <property type="molecule type" value="Genomic_DNA"/>
</dbReference>
<dbReference type="PATRIC" id="fig|1313.13073.peg.17"/>
<dbReference type="EMBL" id="CAAQRO010000013">
    <property type="protein sequence ID" value="VMC99591.1"/>
    <property type="molecule type" value="Genomic_DNA"/>
</dbReference>
<dbReference type="Proteomes" id="UP000311381">
    <property type="component" value="Unassembled WGS sequence"/>
</dbReference>
<accession>A0A098APD5</accession>
<reference evidence="1" key="2">
    <citation type="submission" date="2014-10" db="EMBL/GenBank/DDBJ databases">
        <title>Contrasting mechanisms driving short-term and long-term diversification of pneumococci.</title>
        <authorList>
            <person name="Croucher N.J."/>
            <person name="Coupland P.C."/>
            <person name="Stevenson A.E."/>
            <person name="Callendrello A."/>
            <person name="Bentley S.D."/>
            <person name="Hanage W.P."/>
        </authorList>
    </citation>
    <scope>NUCLEOTIDE SEQUENCE</scope>
    <source>
        <strain evidence="1">NFPTS</strain>
    </source>
</reference>
<reference evidence="3 8" key="4">
    <citation type="submission" date="2018-06" db="EMBL/GenBank/DDBJ databases">
        <authorList>
            <consortium name="Pathogen Informatics"/>
            <person name="Doyle S."/>
        </authorList>
    </citation>
    <scope>NUCLEOTIDE SEQUENCE [LARGE SCALE GENOMIC DNA]</scope>
    <source>
        <strain evidence="3 8">NCTC13734</strain>
    </source>
</reference>
<protein>
    <submittedName>
        <fullName evidence="1">Putative phage-related chromosomal island protein</fullName>
    </submittedName>
</protein>
<dbReference type="EMBL" id="CABDLL010000012">
    <property type="protein sequence ID" value="VTE40585.1"/>
    <property type="molecule type" value="Genomic_DNA"/>
</dbReference>
<sequence>MEQYTKRASALIITFNRGVISQDEFIEEFTKLREKVVKAVSEAKNDKL</sequence>
<evidence type="ECO:0000313" key="6">
    <source>
        <dbReference type="EMBL" id="VTE40585.1"/>
    </source>
</evidence>
<evidence type="ECO:0000313" key="1">
    <source>
        <dbReference type="EMBL" id="CDQ30437.1"/>
    </source>
</evidence>
<dbReference type="Proteomes" id="UP000312530">
    <property type="component" value="Unassembled WGS sequence"/>
</dbReference>
<evidence type="ECO:0000313" key="11">
    <source>
        <dbReference type="Proteomes" id="UP000312530"/>
    </source>
</evidence>
<reference evidence="1" key="1">
    <citation type="submission" date="2014-04" db="EMBL/GenBank/DDBJ databases">
        <authorList>
            <person name="Croucher N."/>
        </authorList>
    </citation>
    <scope>NUCLEOTIDE SEQUENCE</scope>
    <source>
        <strain evidence="1">NFPTS</strain>
    </source>
</reference>
<reference evidence="9 10" key="5">
    <citation type="submission" date="2019-04" db="EMBL/GenBank/DDBJ databases">
        <authorList>
            <consortium name="Pathogen Informatics"/>
        </authorList>
    </citation>
    <scope>NUCLEOTIDE SEQUENCE [LARGE SCALE GENOMIC DNA]</scope>
    <source>
        <strain evidence="10 11">GPSC47</strain>
        <strain evidence="6 9">GPSC559</strain>
    </source>
</reference>
<evidence type="ECO:0000313" key="8">
    <source>
        <dbReference type="Proteomes" id="UP000254854"/>
    </source>
</evidence>
<dbReference type="Proteomes" id="UP000254854">
    <property type="component" value="Unassembled WGS sequence"/>
</dbReference>
<evidence type="ECO:0000313" key="9">
    <source>
        <dbReference type="Proteomes" id="UP000310997"/>
    </source>
</evidence>
<dbReference type="EMBL" id="UHFW01000006">
    <property type="protein sequence ID" value="SUN83466.1"/>
    <property type="molecule type" value="Genomic_DNA"/>
</dbReference>
<evidence type="ECO:0000313" key="4">
    <source>
        <dbReference type="EMBL" id="VMC99591.1"/>
    </source>
</evidence>
<organism evidence="1">
    <name type="scientific">Streptococcus pneumoniae</name>
    <dbReference type="NCBI Taxonomy" id="1313"/>
    <lineage>
        <taxon>Bacteria</taxon>
        <taxon>Bacillati</taxon>
        <taxon>Bacillota</taxon>
        <taxon>Bacilli</taxon>
        <taxon>Lactobacillales</taxon>
        <taxon>Streptococcaceae</taxon>
        <taxon>Streptococcus</taxon>
    </lineage>
</organism>